<dbReference type="PANTHER" id="PTHR43300:SF7">
    <property type="entry name" value="UDP-N-ACETYLBACILLOSAMINE N-ACETYLTRANSFERASE"/>
    <property type="match status" value="1"/>
</dbReference>
<evidence type="ECO:0000313" key="3">
    <source>
        <dbReference type="EMBL" id="MCL9819997.1"/>
    </source>
</evidence>
<dbReference type="EMBL" id="JAMOKX010000006">
    <property type="protein sequence ID" value="MCL9819997.1"/>
    <property type="molecule type" value="Genomic_DNA"/>
</dbReference>
<dbReference type="SUPFAM" id="SSF51161">
    <property type="entry name" value="Trimeric LpxA-like enzymes"/>
    <property type="match status" value="1"/>
</dbReference>
<dbReference type="InterPro" id="IPR001451">
    <property type="entry name" value="Hexapep"/>
</dbReference>
<protein>
    <submittedName>
        <fullName evidence="3">Acetyltransferase</fullName>
    </submittedName>
</protein>
<dbReference type="Pfam" id="PF00132">
    <property type="entry name" value="Hexapep"/>
    <property type="match status" value="1"/>
</dbReference>
<reference evidence="3" key="1">
    <citation type="submission" date="2022-06" db="EMBL/GenBank/DDBJ databases">
        <title>Helicobacter colisuis sp. nov.</title>
        <authorList>
            <person name="Papic B."/>
            <person name="Gruntar I."/>
        </authorList>
    </citation>
    <scope>NUCLEOTIDE SEQUENCE</scope>
    <source>
        <strain evidence="3">11154-15</strain>
    </source>
</reference>
<name>A0ABT0TVP1_9HELI</name>
<dbReference type="Pfam" id="PF17836">
    <property type="entry name" value="PglD_N"/>
    <property type="match status" value="1"/>
</dbReference>
<dbReference type="Proteomes" id="UP001057522">
    <property type="component" value="Unassembled WGS sequence"/>
</dbReference>
<dbReference type="Gene3D" id="3.40.50.20">
    <property type="match status" value="1"/>
</dbReference>
<dbReference type="InterPro" id="IPR020019">
    <property type="entry name" value="AcTrfase_PglD-like"/>
</dbReference>
<sequence>MVRFAIVGAGGHGRVIADIILACGGEIAFVIDDSPQGKILENKNAISPKEFLMLGLQKEIKITLAIGNCQARRAFFEVFKQQGFEIPSLIHSSAIISKSAKISEACVVMPNVVVNAESTIETGVILNTGCVVEHDCKVGEFSHLAPKSALCGGVRIGKDSHIGAGSVVIEGRSVGDGCMIGAGSVVINDIQSFKKVVGNPAKKELQ</sequence>
<dbReference type="PANTHER" id="PTHR43300">
    <property type="entry name" value="ACETYLTRANSFERASE"/>
    <property type="match status" value="1"/>
</dbReference>
<dbReference type="NCBIfam" id="TIGR03570">
    <property type="entry name" value="NeuD_NnaD"/>
    <property type="match status" value="1"/>
</dbReference>
<keyword evidence="4" id="KW-1185">Reference proteome</keyword>
<dbReference type="Gene3D" id="2.160.10.10">
    <property type="entry name" value="Hexapeptide repeat proteins"/>
    <property type="match status" value="1"/>
</dbReference>
<gene>
    <name evidence="3" type="ORF">NCR95_07455</name>
</gene>
<dbReference type="RefSeq" id="WP_250604871.1">
    <property type="nucleotide sequence ID" value="NZ_JAMOKX010000006.1"/>
</dbReference>
<dbReference type="CDD" id="cd03360">
    <property type="entry name" value="LbH_AT_putative"/>
    <property type="match status" value="1"/>
</dbReference>
<dbReference type="InterPro" id="IPR050179">
    <property type="entry name" value="Trans_hexapeptide_repeat"/>
</dbReference>
<feature type="domain" description="PglD N-terminal" evidence="2">
    <location>
        <begin position="4"/>
        <end position="77"/>
    </location>
</feature>
<evidence type="ECO:0000259" key="2">
    <source>
        <dbReference type="Pfam" id="PF17836"/>
    </source>
</evidence>
<evidence type="ECO:0000313" key="4">
    <source>
        <dbReference type="Proteomes" id="UP001057522"/>
    </source>
</evidence>
<organism evidence="3 4">
    <name type="scientific">Helicobacter colisuis</name>
    <dbReference type="NCBI Taxonomy" id="2949739"/>
    <lineage>
        <taxon>Bacteria</taxon>
        <taxon>Pseudomonadati</taxon>
        <taxon>Campylobacterota</taxon>
        <taxon>Epsilonproteobacteria</taxon>
        <taxon>Campylobacterales</taxon>
        <taxon>Helicobacteraceae</taxon>
        <taxon>Helicobacter</taxon>
    </lineage>
</organism>
<proteinExistence type="inferred from homology"/>
<dbReference type="InterPro" id="IPR041561">
    <property type="entry name" value="PglD_N"/>
</dbReference>
<comment type="caution">
    <text evidence="3">The sequence shown here is derived from an EMBL/GenBank/DDBJ whole genome shotgun (WGS) entry which is preliminary data.</text>
</comment>
<comment type="similarity">
    <text evidence="1">Belongs to the transferase hexapeptide repeat family.</text>
</comment>
<dbReference type="InterPro" id="IPR011004">
    <property type="entry name" value="Trimer_LpxA-like_sf"/>
</dbReference>
<evidence type="ECO:0000256" key="1">
    <source>
        <dbReference type="ARBA" id="ARBA00007274"/>
    </source>
</evidence>
<accession>A0ABT0TVP1</accession>